<keyword evidence="2" id="KW-1185">Reference proteome</keyword>
<evidence type="ECO:0000313" key="2">
    <source>
        <dbReference type="Proteomes" id="UP001307760"/>
    </source>
</evidence>
<sequence length="52" mass="5390">MSAGKVTPRAIDPDFARSIADGLTESVEAYCKRLDATIAQPAADPPAEEAAT</sequence>
<gene>
    <name evidence="1" type="ORF">V2J85_09605</name>
</gene>
<comment type="caution">
    <text evidence="1">The sequence shown here is derived from an EMBL/GenBank/DDBJ whole genome shotgun (WGS) entry which is preliminary data.</text>
</comment>
<dbReference type="EMBL" id="JAZBJP010000002">
    <property type="protein sequence ID" value="MEE4419608.1"/>
    <property type="molecule type" value="Genomic_DNA"/>
</dbReference>
<protein>
    <submittedName>
        <fullName evidence="1">Uncharacterized protein</fullName>
    </submittedName>
</protein>
<accession>A0ABU7NL50</accession>
<name>A0ABU7NL50_9ACTN</name>
<dbReference type="Proteomes" id="UP001307760">
    <property type="component" value="Unassembled WGS sequence"/>
</dbReference>
<reference evidence="1 2" key="1">
    <citation type="submission" date="2023-12" db="EMBL/GenBank/DDBJ databases">
        <title>30 novel species of actinomycetes from the DSMZ collection.</title>
        <authorList>
            <person name="Nouioui I."/>
        </authorList>
    </citation>
    <scope>NUCLEOTIDE SEQUENCE [LARGE SCALE GENOMIC DNA]</scope>
    <source>
        <strain evidence="1 2">DSM 41528</strain>
    </source>
</reference>
<organism evidence="1 2">
    <name type="scientific">Streptomyces bugieae</name>
    <dbReference type="NCBI Taxonomy" id="3098223"/>
    <lineage>
        <taxon>Bacteria</taxon>
        <taxon>Bacillati</taxon>
        <taxon>Actinomycetota</taxon>
        <taxon>Actinomycetes</taxon>
        <taxon>Kitasatosporales</taxon>
        <taxon>Streptomycetaceae</taxon>
        <taxon>Streptomyces</taxon>
    </lineage>
</organism>
<proteinExistence type="predicted"/>
<evidence type="ECO:0000313" key="1">
    <source>
        <dbReference type="EMBL" id="MEE4419608.1"/>
    </source>
</evidence>
<dbReference type="RefSeq" id="WP_330821307.1">
    <property type="nucleotide sequence ID" value="NZ_JAZBJP010000002.1"/>
</dbReference>